<sequence>MLPNHDNHNRHLHRLVWIVED</sequence>
<name>A0A2P2PKH6_RHIMU</name>
<dbReference type="AlphaFoldDB" id="A0A2P2PKH6"/>
<proteinExistence type="predicted"/>
<reference evidence="1" key="1">
    <citation type="submission" date="2018-02" db="EMBL/GenBank/DDBJ databases">
        <title>Rhizophora mucronata_Transcriptome.</title>
        <authorList>
            <person name="Meera S.P."/>
            <person name="Sreeshan A."/>
            <person name="Augustine A."/>
        </authorList>
    </citation>
    <scope>NUCLEOTIDE SEQUENCE</scope>
    <source>
        <tissue evidence="1">Leaf</tissue>
    </source>
</reference>
<dbReference type="EMBL" id="GGEC01074756">
    <property type="protein sequence ID" value="MBX55240.1"/>
    <property type="molecule type" value="Transcribed_RNA"/>
</dbReference>
<accession>A0A2P2PKH6</accession>
<protein>
    <submittedName>
        <fullName evidence="1">Uncharacterized protein</fullName>
    </submittedName>
</protein>
<evidence type="ECO:0000313" key="1">
    <source>
        <dbReference type="EMBL" id="MBX55240.1"/>
    </source>
</evidence>
<organism evidence="1">
    <name type="scientific">Rhizophora mucronata</name>
    <name type="common">Asiatic mangrove</name>
    <dbReference type="NCBI Taxonomy" id="61149"/>
    <lineage>
        <taxon>Eukaryota</taxon>
        <taxon>Viridiplantae</taxon>
        <taxon>Streptophyta</taxon>
        <taxon>Embryophyta</taxon>
        <taxon>Tracheophyta</taxon>
        <taxon>Spermatophyta</taxon>
        <taxon>Magnoliopsida</taxon>
        <taxon>eudicotyledons</taxon>
        <taxon>Gunneridae</taxon>
        <taxon>Pentapetalae</taxon>
        <taxon>rosids</taxon>
        <taxon>fabids</taxon>
        <taxon>Malpighiales</taxon>
        <taxon>Rhizophoraceae</taxon>
        <taxon>Rhizophora</taxon>
    </lineage>
</organism>